<evidence type="ECO:0000313" key="3">
    <source>
        <dbReference type="Proteomes" id="UP000180175"/>
    </source>
</evidence>
<dbReference type="AlphaFoldDB" id="A0A7S7R9Y0"/>
<keyword evidence="1" id="KW-1133">Transmembrane helix</keyword>
<dbReference type="EMBL" id="CP063356">
    <property type="protein sequence ID" value="QOY34280.1"/>
    <property type="molecule type" value="Genomic_DNA"/>
</dbReference>
<reference evidence="2 3" key="1">
    <citation type="journal article" date="2017" name="Genome Announc.">
        <title>Draft Genome Sequences of Four Alkaliphilic Bacteria Belonging to the Anaerobacillus Genus.</title>
        <authorList>
            <person name="Bassil N.M."/>
            <person name="Lloyd J.R."/>
        </authorList>
    </citation>
    <scope>NUCLEOTIDE SEQUENCE [LARGE SCALE GENOMIC DNA]</scope>
    <source>
        <strain evidence="2 3">NB2006</strain>
    </source>
</reference>
<keyword evidence="1" id="KW-0812">Transmembrane</keyword>
<organism evidence="2 3">
    <name type="scientific">Anaerobacillus isosaccharinicus</name>
    <dbReference type="NCBI Taxonomy" id="1532552"/>
    <lineage>
        <taxon>Bacteria</taxon>
        <taxon>Bacillati</taxon>
        <taxon>Bacillota</taxon>
        <taxon>Bacilli</taxon>
        <taxon>Bacillales</taxon>
        <taxon>Bacillaceae</taxon>
        <taxon>Anaerobacillus</taxon>
    </lineage>
</organism>
<dbReference type="Pfam" id="PF16079">
    <property type="entry name" value="Phage_holin_5_2"/>
    <property type="match status" value="1"/>
</dbReference>
<dbReference type="OrthoDB" id="2884029at2"/>
<accession>A0A7S7R9Y0</accession>
<protein>
    <submittedName>
        <fullName evidence="2">Phage holin family protein</fullName>
    </submittedName>
</protein>
<keyword evidence="3" id="KW-1185">Reference proteome</keyword>
<dbReference type="KEGG" id="aia:AWH56_016285"/>
<feature type="transmembrane region" description="Helical" evidence="1">
    <location>
        <begin position="36"/>
        <end position="56"/>
    </location>
</feature>
<dbReference type="Proteomes" id="UP000180175">
    <property type="component" value="Chromosome"/>
</dbReference>
<feature type="transmembrane region" description="Helical" evidence="1">
    <location>
        <begin position="12"/>
        <end position="29"/>
    </location>
</feature>
<name>A0A7S7R9Y0_9BACI</name>
<evidence type="ECO:0000256" key="1">
    <source>
        <dbReference type="SAM" id="Phobius"/>
    </source>
</evidence>
<dbReference type="RefSeq" id="WP_083388590.1">
    <property type="nucleotide sequence ID" value="NZ_CP063356.2"/>
</dbReference>
<sequence length="115" mass="12598">MLTDLLSQVEISDKLAVVVPALMIIGYALKRTPKIADWMIVWILLLLGVIASVFTLGLTVSGIANGVFAAGAAISTHQAYKQTKNRDKEEVISEMIEEKLKGREKNLEKDKEGAE</sequence>
<keyword evidence="1" id="KW-0472">Membrane</keyword>
<proteinExistence type="predicted"/>
<reference evidence="2 3" key="2">
    <citation type="journal article" date="2019" name="Int. J. Syst. Evol. Microbiol.">
        <title>Anaerobacillus isosaccharinicus sp. nov., an alkaliphilic bacterium which degrades isosaccharinic acid.</title>
        <authorList>
            <person name="Bassil N.M."/>
            <person name="Lloyd J.R."/>
        </authorList>
    </citation>
    <scope>NUCLEOTIDE SEQUENCE [LARGE SCALE GENOMIC DNA]</scope>
    <source>
        <strain evidence="2 3">NB2006</strain>
    </source>
</reference>
<evidence type="ECO:0000313" key="2">
    <source>
        <dbReference type="EMBL" id="QOY34280.1"/>
    </source>
</evidence>
<gene>
    <name evidence="2" type="ORF">AWH56_016285</name>
</gene>
<dbReference type="InterPro" id="IPR032111">
    <property type="entry name" value="Clostridium_phage_holin"/>
</dbReference>